<reference evidence="2 3" key="1">
    <citation type="submission" date="2018-11" db="EMBL/GenBank/DDBJ databases">
        <title>Sequencing the genomes of 1000 actinobacteria strains.</title>
        <authorList>
            <person name="Klenk H.-P."/>
        </authorList>
    </citation>
    <scope>NUCLEOTIDE SEQUENCE [LARGE SCALE GENOMIC DNA]</scope>
    <source>
        <strain evidence="2 3">DSM 13521</strain>
    </source>
</reference>
<evidence type="ECO:0000313" key="2">
    <source>
        <dbReference type="EMBL" id="ROR93175.1"/>
    </source>
</evidence>
<evidence type="ECO:0000256" key="1">
    <source>
        <dbReference type="SAM" id="MobiDB-lite"/>
    </source>
</evidence>
<dbReference type="AlphaFoldDB" id="A0A3N2D062"/>
<accession>A0A3N2D062</accession>
<dbReference type="PROSITE" id="PS51257">
    <property type="entry name" value="PROKAR_LIPOPROTEIN"/>
    <property type="match status" value="1"/>
</dbReference>
<dbReference type="EMBL" id="RKHQ01000002">
    <property type="protein sequence ID" value="ROR93175.1"/>
    <property type="molecule type" value="Genomic_DNA"/>
</dbReference>
<dbReference type="Proteomes" id="UP000275356">
    <property type="component" value="Unassembled WGS sequence"/>
</dbReference>
<feature type="compositionally biased region" description="Acidic residues" evidence="1">
    <location>
        <begin position="73"/>
        <end position="90"/>
    </location>
</feature>
<dbReference type="RefSeq" id="WP_123740174.1">
    <property type="nucleotide sequence ID" value="NZ_RKHQ01000002.1"/>
</dbReference>
<name>A0A3N2D062_9MICO</name>
<sequence>MWGRGRTGAATRRSEHRALLAAVLAVPLLLGLAACGETDDGTGQATDASTAGEATDGTTQETAPDDGAASGEQDGEPTDESTDGTSDEGTELPAGEDLPADWPADILVPDGAIVLVLPMGGGYSIEVDGVDSDQAKGIIADMAAAGLTTEGPTDLGNDEWTASATGATHTATYAYATGGAGLPNVLIRLMPVG</sequence>
<feature type="region of interest" description="Disordered" evidence="1">
    <location>
        <begin position="40"/>
        <end position="103"/>
    </location>
</feature>
<protein>
    <submittedName>
        <fullName evidence="2">Uncharacterized protein</fullName>
    </submittedName>
</protein>
<comment type="caution">
    <text evidence="2">The sequence shown here is derived from an EMBL/GenBank/DDBJ whole genome shotgun (WGS) entry which is preliminary data.</text>
</comment>
<organism evidence="2 3">
    <name type="scientific">Salana multivorans</name>
    <dbReference type="NCBI Taxonomy" id="120377"/>
    <lineage>
        <taxon>Bacteria</taxon>
        <taxon>Bacillati</taxon>
        <taxon>Actinomycetota</taxon>
        <taxon>Actinomycetes</taxon>
        <taxon>Micrococcales</taxon>
        <taxon>Beutenbergiaceae</taxon>
        <taxon>Salana</taxon>
    </lineage>
</organism>
<proteinExistence type="predicted"/>
<keyword evidence="3" id="KW-1185">Reference proteome</keyword>
<dbReference type="OrthoDB" id="5123533at2"/>
<gene>
    <name evidence="2" type="ORF">EDD28_2583</name>
</gene>
<evidence type="ECO:0000313" key="3">
    <source>
        <dbReference type="Proteomes" id="UP000275356"/>
    </source>
</evidence>